<accession>A0A6B8RBW7</accession>
<dbReference type="GO" id="GO:0008270">
    <property type="term" value="F:zinc ion binding"/>
    <property type="evidence" value="ECO:0007669"/>
    <property type="project" value="UniProtKB-UniRule"/>
</dbReference>
<dbReference type="RefSeq" id="WP_155698527.1">
    <property type="nucleotide sequence ID" value="NZ_CP034235.1"/>
</dbReference>
<keyword evidence="4 13" id="KW-0963">Cytoplasm</keyword>
<evidence type="ECO:0000256" key="8">
    <source>
        <dbReference type="ARBA" id="ARBA00022833"/>
    </source>
</evidence>
<comment type="catalytic activity">
    <reaction evidence="12 13">
        <text>tRNA(Cys) + L-cysteine + ATP = L-cysteinyl-tRNA(Cys) + AMP + diphosphate</text>
        <dbReference type="Rhea" id="RHEA:17773"/>
        <dbReference type="Rhea" id="RHEA-COMP:9661"/>
        <dbReference type="Rhea" id="RHEA-COMP:9679"/>
        <dbReference type="ChEBI" id="CHEBI:30616"/>
        <dbReference type="ChEBI" id="CHEBI:33019"/>
        <dbReference type="ChEBI" id="CHEBI:35235"/>
        <dbReference type="ChEBI" id="CHEBI:78442"/>
        <dbReference type="ChEBI" id="CHEBI:78517"/>
        <dbReference type="ChEBI" id="CHEBI:456215"/>
        <dbReference type="EC" id="6.1.1.16"/>
    </reaction>
</comment>
<dbReference type="HAMAP" id="MF_00041">
    <property type="entry name" value="Cys_tRNA_synth"/>
    <property type="match status" value="1"/>
</dbReference>
<dbReference type="InterPro" id="IPR009080">
    <property type="entry name" value="tRNAsynth_Ia_anticodon-bd"/>
</dbReference>
<feature type="domain" description="Cysteinyl-tRNA synthetase class Ia DALR" evidence="14">
    <location>
        <begin position="356"/>
        <end position="420"/>
    </location>
</feature>
<evidence type="ECO:0000256" key="2">
    <source>
        <dbReference type="ARBA" id="ARBA00005594"/>
    </source>
</evidence>
<dbReference type="GO" id="GO:0005829">
    <property type="term" value="C:cytosol"/>
    <property type="evidence" value="ECO:0007669"/>
    <property type="project" value="TreeGrafter"/>
</dbReference>
<dbReference type="InterPro" id="IPR032678">
    <property type="entry name" value="tRNA-synt_1_cat_dom"/>
</dbReference>
<dbReference type="Gene3D" id="3.40.50.620">
    <property type="entry name" value="HUPs"/>
    <property type="match status" value="1"/>
</dbReference>
<dbReference type="FunFam" id="3.40.50.620:FF:000009">
    <property type="entry name" value="Cysteine--tRNA ligase"/>
    <property type="match status" value="1"/>
</dbReference>
<dbReference type="EMBL" id="CP034235">
    <property type="protein sequence ID" value="QGQ93597.1"/>
    <property type="molecule type" value="Genomic_DNA"/>
</dbReference>
<dbReference type="SUPFAM" id="SSF47323">
    <property type="entry name" value="Anticodon-binding domain of a subclass of class I aminoacyl-tRNA synthetases"/>
    <property type="match status" value="1"/>
</dbReference>
<evidence type="ECO:0000256" key="3">
    <source>
        <dbReference type="ARBA" id="ARBA00011245"/>
    </source>
</evidence>
<feature type="short sequence motif" description="'HIGH' region" evidence="13">
    <location>
        <begin position="31"/>
        <end position="41"/>
    </location>
</feature>
<organism evidence="15 16">
    <name type="scientific">Paenibacillus psychroresistens</name>
    <dbReference type="NCBI Taxonomy" id="1778678"/>
    <lineage>
        <taxon>Bacteria</taxon>
        <taxon>Bacillati</taxon>
        <taxon>Bacillota</taxon>
        <taxon>Bacilli</taxon>
        <taxon>Bacillales</taxon>
        <taxon>Paenibacillaceae</taxon>
        <taxon>Paenibacillus</taxon>
    </lineage>
</organism>
<keyword evidence="8 13" id="KW-0862">Zinc</keyword>
<keyword evidence="16" id="KW-1185">Reference proteome</keyword>
<keyword evidence="5 13" id="KW-0436">Ligase</keyword>
<feature type="binding site" evidence="13">
    <location>
        <position position="208"/>
    </location>
    <ligand>
        <name>Zn(2+)</name>
        <dbReference type="ChEBI" id="CHEBI:29105"/>
    </ligand>
</feature>
<protein>
    <recommendedName>
        <fullName evidence="13">Cysteine--tRNA ligase</fullName>
        <ecNumber evidence="13">6.1.1.16</ecNumber>
    </recommendedName>
    <alternativeName>
        <fullName evidence="13">Cysteinyl-tRNA synthetase</fullName>
        <shortName evidence="13">CysRS</shortName>
    </alternativeName>
</protein>
<dbReference type="Pfam" id="PF09190">
    <property type="entry name" value="DALR_2"/>
    <property type="match status" value="1"/>
</dbReference>
<comment type="similarity">
    <text evidence="2 13">Belongs to the class-I aminoacyl-tRNA synthetase family.</text>
</comment>
<proteinExistence type="inferred from homology"/>
<evidence type="ECO:0000256" key="12">
    <source>
        <dbReference type="ARBA" id="ARBA00047398"/>
    </source>
</evidence>
<evidence type="ECO:0000256" key="1">
    <source>
        <dbReference type="ARBA" id="ARBA00004496"/>
    </source>
</evidence>
<dbReference type="InterPro" id="IPR015803">
    <property type="entry name" value="Cys-tRNA-ligase"/>
</dbReference>
<dbReference type="Pfam" id="PF01406">
    <property type="entry name" value="tRNA-synt_1e"/>
    <property type="match status" value="1"/>
</dbReference>
<dbReference type="InterPro" id="IPR056411">
    <property type="entry name" value="CysS_C"/>
</dbReference>
<keyword evidence="10 13" id="KW-0648">Protein biosynthesis</keyword>
<evidence type="ECO:0000256" key="9">
    <source>
        <dbReference type="ARBA" id="ARBA00022840"/>
    </source>
</evidence>
<keyword evidence="11 13" id="KW-0030">Aminoacyl-tRNA synthetase</keyword>
<keyword evidence="9 13" id="KW-0067">ATP-binding</keyword>
<evidence type="ECO:0000313" key="15">
    <source>
        <dbReference type="EMBL" id="QGQ93597.1"/>
    </source>
</evidence>
<dbReference type="CDD" id="cd00672">
    <property type="entry name" value="CysRS_core"/>
    <property type="match status" value="1"/>
</dbReference>
<feature type="binding site" evidence="13">
    <location>
        <position position="29"/>
    </location>
    <ligand>
        <name>Zn(2+)</name>
        <dbReference type="ChEBI" id="CHEBI:29105"/>
    </ligand>
</feature>
<dbReference type="EC" id="6.1.1.16" evidence="13"/>
<evidence type="ECO:0000256" key="13">
    <source>
        <dbReference type="HAMAP-Rule" id="MF_00041"/>
    </source>
</evidence>
<evidence type="ECO:0000259" key="14">
    <source>
        <dbReference type="SMART" id="SM00840"/>
    </source>
</evidence>
<dbReference type="InterPro" id="IPR024909">
    <property type="entry name" value="Cys-tRNA/MSH_ligase"/>
</dbReference>
<dbReference type="InterPro" id="IPR015273">
    <property type="entry name" value="Cys-tRNA-synt_Ia_DALR"/>
</dbReference>
<evidence type="ECO:0000256" key="6">
    <source>
        <dbReference type="ARBA" id="ARBA00022723"/>
    </source>
</evidence>
<feature type="binding site" evidence="13">
    <location>
        <position position="233"/>
    </location>
    <ligand>
        <name>Zn(2+)</name>
        <dbReference type="ChEBI" id="CHEBI:29105"/>
    </ligand>
</feature>
<dbReference type="PRINTS" id="PR00983">
    <property type="entry name" value="TRNASYNTHCYS"/>
</dbReference>
<reference evidence="16" key="1">
    <citation type="submission" date="2018-11" db="EMBL/GenBank/DDBJ databases">
        <title>Complete genome sequence of Paenibacillus sp. ML311-T8.</title>
        <authorList>
            <person name="Nam Y.-D."/>
            <person name="Kang J."/>
            <person name="Chung W.-H."/>
            <person name="Park Y.S."/>
        </authorList>
    </citation>
    <scope>NUCLEOTIDE SEQUENCE [LARGE SCALE GENOMIC DNA]</scope>
    <source>
        <strain evidence="16">ML311-T8</strain>
    </source>
</reference>
<evidence type="ECO:0000256" key="4">
    <source>
        <dbReference type="ARBA" id="ARBA00022490"/>
    </source>
</evidence>
<keyword evidence="6 13" id="KW-0479">Metal-binding</keyword>
<dbReference type="OrthoDB" id="9815130at2"/>
<name>A0A6B8RBW7_9BACL</name>
<dbReference type="KEGG" id="ppsc:EHS13_01020"/>
<comment type="cofactor">
    <cofactor evidence="13">
        <name>Zn(2+)</name>
        <dbReference type="ChEBI" id="CHEBI:29105"/>
    </cofactor>
    <text evidence="13">Binds 1 zinc ion per subunit.</text>
</comment>
<dbReference type="AlphaFoldDB" id="A0A6B8RBW7"/>
<dbReference type="SUPFAM" id="SSF52374">
    <property type="entry name" value="Nucleotidylyl transferase"/>
    <property type="match status" value="1"/>
</dbReference>
<dbReference type="PANTHER" id="PTHR10890:SF3">
    <property type="entry name" value="CYSTEINE--TRNA LIGASE, CYTOPLASMIC"/>
    <property type="match status" value="1"/>
</dbReference>
<dbReference type="GO" id="GO:0006423">
    <property type="term" value="P:cysteinyl-tRNA aminoacylation"/>
    <property type="evidence" value="ECO:0007669"/>
    <property type="project" value="UniProtKB-UniRule"/>
</dbReference>
<dbReference type="NCBIfam" id="TIGR00435">
    <property type="entry name" value="cysS"/>
    <property type="match status" value="1"/>
</dbReference>
<dbReference type="InterPro" id="IPR014729">
    <property type="entry name" value="Rossmann-like_a/b/a_fold"/>
</dbReference>
<dbReference type="GO" id="GO:0005524">
    <property type="term" value="F:ATP binding"/>
    <property type="evidence" value="ECO:0007669"/>
    <property type="project" value="UniProtKB-UniRule"/>
</dbReference>
<dbReference type="Gene3D" id="1.20.120.1910">
    <property type="entry name" value="Cysteine-tRNA ligase, C-terminal anti-codon recognition domain"/>
    <property type="match status" value="1"/>
</dbReference>
<feature type="binding site" evidence="13">
    <location>
        <position position="237"/>
    </location>
    <ligand>
        <name>Zn(2+)</name>
        <dbReference type="ChEBI" id="CHEBI:29105"/>
    </ligand>
</feature>
<dbReference type="GO" id="GO:0004817">
    <property type="term" value="F:cysteine-tRNA ligase activity"/>
    <property type="evidence" value="ECO:0007669"/>
    <property type="project" value="UniProtKB-UniRule"/>
</dbReference>
<feature type="binding site" evidence="13">
    <location>
        <position position="268"/>
    </location>
    <ligand>
        <name>ATP</name>
        <dbReference type="ChEBI" id="CHEBI:30616"/>
    </ligand>
</feature>
<dbReference type="PANTHER" id="PTHR10890">
    <property type="entry name" value="CYSTEINYL-TRNA SYNTHETASE"/>
    <property type="match status" value="1"/>
</dbReference>
<comment type="subcellular location">
    <subcellularLocation>
        <location evidence="1 13">Cytoplasm</location>
    </subcellularLocation>
</comment>
<dbReference type="Pfam" id="PF23493">
    <property type="entry name" value="CysS_C"/>
    <property type="match status" value="1"/>
</dbReference>
<comment type="subunit">
    <text evidence="3 13">Monomer.</text>
</comment>
<gene>
    <name evidence="13" type="primary">cysS</name>
    <name evidence="15" type="ORF">EHS13_01020</name>
</gene>
<evidence type="ECO:0000256" key="10">
    <source>
        <dbReference type="ARBA" id="ARBA00022917"/>
    </source>
</evidence>
<dbReference type="SMART" id="SM00840">
    <property type="entry name" value="DALR_2"/>
    <property type="match status" value="1"/>
</dbReference>
<dbReference type="Proteomes" id="UP000426246">
    <property type="component" value="Chromosome"/>
</dbReference>
<evidence type="ECO:0000256" key="7">
    <source>
        <dbReference type="ARBA" id="ARBA00022741"/>
    </source>
</evidence>
<sequence length="469" mass="53628">MTLKIYNTLTRKKDTFQSIEPGKVKMYVCGPTVYDYIHIGNARPSIFFDVARRYLTILGYDVTYVVNITDVDDKMIRKAEQLNTDVSAVGEQFITAFLEDSKGLGIHEAIHPRVTDNMDEIVAFIAELVAKDLAYESGGDVYFRTDKFAEYGKLSRQNLDELQFGIRVEVDERKEQPQDFVLWKKAKPNEISWSSPWGEGRPGWHIECSALVKKYLGTTIDIHGGGQDLQFPHHECEIAQTESLSGQPMANYWMHNGYININDQKMSKSLGNGFNVRDLLKNVGSHVIRFFVLSAHYRNPLSYSDDLIQQAQSSLERLNNCVANVQHRLQNDLESKATDAAAELKFETAIRATLDYFMQKMDDDFNTADAVTAMFDLVNETNQYLQQTNVTAATLNLILEQFKTMDAVLGILEEPKSNLLDEEIERLMEQRVEARATKNWKLADEIRDLLVEKGIVLEDTPQGIRWRRK</sequence>
<evidence type="ECO:0000256" key="5">
    <source>
        <dbReference type="ARBA" id="ARBA00022598"/>
    </source>
</evidence>
<evidence type="ECO:0000313" key="16">
    <source>
        <dbReference type="Proteomes" id="UP000426246"/>
    </source>
</evidence>
<keyword evidence="7 13" id="KW-0547">Nucleotide-binding</keyword>
<evidence type="ECO:0000256" key="11">
    <source>
        <dbReference type="ARBA" id="ARBA00023146"/>
    </source>
</evidence>
<feature type="short sequence motif" description="'KMSKS' region" evidence="13">
    <location>
        <begin position="265"/>
        <end position="269"/>
    </location>
</feature>